<evidence type="ECO:0000313" key="3">
    <source>
        <dbReference type="EMBL" id="EGL83211.1"/>
    </source>
</evidence>
<dbReference type="MEROPS" id="M55.001"/>
<dbReference type="Proteomes" id="UP000825179">
    <property type="component" value="Chromosome"/>
</dbReference>
<evidence type="ECO:0000313" key="6">
    <source>
        <dbReference type="Proteomes" id="UP000825179"/>
    </source>
</evidence>
<reference evidence="4 6" key="2">
    <citation type="journal article" date="2020" name="Extremophiles">
        <title>Genomic analysis of Caldalkalibacillus thermarum TA2.A1 reveals aerobic alkaliphilic metabolism and evolutionary hallmarks linking alkaliphilic bacteria and plant life.</title>
        <authorList>
            <person name="de Jong S.I."/>
            <person name="van den Broek M.A."/>
            <person name="Merkel A.Y."/>
            <person name="de la Torre Cortes P."/>
            <person name="Kalamorz F."/>
            <person name="Cook G.M."/>
            <person name="van Loosdrecht M.C.M."/>
            <person name="McMillan D.G.G."/>
        </authorList>
    </citation>
    <scope>NUCLEOTIDE SEQUENCE [LARGE SCALE GENOMIC DNA]</scope>
    <source>
        <strain evidence="4 6">TA2.A1</strain>
    </source>
</reference>
<dbReference type="Gene3D" id="3.30.1360.130">
    <property type="entry name" value="Dipeptide transport protein"/>
    <property type="match status" value="1"/>
</dbReference>
<dbReference type="RefSeq" id="WP_007504088.1">
    <property type="nucleotide sequence ID" value="NZ_AFCE01000119.1"/>
</dbReference>
<organism evidence="3 5">
    <name type="scientific">Caldalkalibacillus thermarum (strain TA2.A1)</name>
    <dbReference type="NCBI Taxonomy" id="986075"/>
    <lineage>
        <taxon>Bacteria</taxon>
        <taxon>Bacillati</taxon>
        <taxon>Bacillota</taxon>
        <taxon>Bacilli</taxon>
        <taxon>Bacillales</taxon>
        <taxon>Bacillaceae</taxon>
        <taxon>Caldalkalibacillus</taxon>
    </lineage>
</organism>
<keyword evidence="3" id="KW-0031">Aminopeptidase</keyword>
<feature type="binding site" evidence="2">
    <location>
        <position position="60"/>
    </location>
    <ligand>
        <name>Zn(2+)</name>
        <dbReference type="ChEBI" id="CHEBI:29105"/>
        <label>2</label>
    </ligand>
</feature>
<feature type="binding site" evidence="2">
    <location>
        <position position="8"/>
    </location>
    <ligand>
        <name>Zn(2+)</name>
        <dbReference type="ChEBI" id="CHEBI:29105"/>
        <label>1</label>
    </ligand>
</feature>
<feature type="active site" description="Nucleophile" evidence="1">
    <location>
        <position position="115"/>
    </location>
</feature>
<dbReference type="EMBL" id="CP082237">
    <property type="protein sequence ID" value="QZT34820.1"/>
    <property type="molecule type" value="Genomic_DNA"/>
</dbReference>
<keyword evidence="2" id="KW-0479">Metal-binding</keyword>
<evidence type="ECO:0000256" key="2">
    <source>
        <dbReference type="PIRSR" id="PIRSR015853-2"/>
    </source>
</evidence>
<dbReference type="InterPro" id="IPR036177">
    <property type="entry name" value="Peptidase_M55_sf"/>
</dbReference>
<feature type="binding site" evidence="2">
    <location>
        <position position="104"/>
    </location>
    <ligand>
        <name>Zn(2+)</name>
        <dbReference type="ChEBI" id="CHEBI:29105"/>
        <label>2</label>
    </ligand>
</feature>
<dbReference type="InterPro" id="IPR027476">
    <property type="entry name" value="DppA_N"/>
</dbReference>
<reference evidence="3 5" key="1">
    <citation type="journal article" date="2011" name="J. Bacteriol.">
        <title>Draft genome sequence of the thermoalkaliphilic Caldalkalibacillus thermarum strain TA2.A1.</title>
        <authorList>
            <person name="Kalamorz F."/>
            <person name="Keis S."/>
            <person name="McMillan D.G."/>
            <person name="Olsson K."/>
            <person name="Stanton J.A."/>
            <person name="Stockwell P."/>
            <person name="Black M.A."/>
            <person name="Klingeman D.M."/>
            <person name="Land M.L."/>
            <person name="Han C.S."/>
            <person name="Martin S.L."/>
            <person name="Becher S.A."/>
            <person name="Peddie C.J."/>
            <person name="Morgan H.W."/>
            <person name="Matthies D."/>
            <person name="Preiss L."/>
            <person name="Meier T."/>
            <person name="Brown S.D."/>
            <person name="Cook G.M."/>
        </authorList>
    </citation>
    <scope>NUCLEOTIDE SEQUENCE [LARGE SCALE GENOMIC DNA]</scope>
    <source>
        <strain evidence="3 5">TA2.A1</strain>
    </source>
</reference>
<evidence type="ECO:0000313" key="4">
    <source>
        <dbReference type="EMBL" id="QZT34820.1"/>
    </source>
</evidence>
<dbReference type="GO" id="GO:0046872">
    <property type="term" value="F:metal ion binding"/>
    <property type="evidence" value="ECO:0007669"/>
    <property type="project" value="UniProtKB-KW"/>
</dbReference>
<dbReference type="Proteomes" id="UP000010716">
    <property type="component" value="Unassembled WGS sequence"/>
</dbReference>
<dbReference type="PIRSF" id="PIRSF015853">
    <property type="entry name" value="Pep_DppA"/>
    <property type="match status" value="1"/>
</dbReference>
<protein>
    <submittedName>
        <fullName evidence="4">M55 family metallopeptidase</fullName>
    </submittedName>
    <submittedName>
        <fullName evidence="3">Peptidase M55 D-aminopeptidase</fullName>
    </submittedName>
</protein>
<dbReference type="KEGG" id="cthu:HUR95_06035"/>
<reference evidence="4" key="3">
    <citation type="submission" date="2021-08" db="EMBL/GenBank/DDBJ databases">
        <authorList>
            <person name="de Jong S."/>
            <person name="van den Broek M."/>
            <person name="Merkel A."/>
            <person name="de la Torre Cortes P."/>
            <person name="Kalamorz F."/>
            <person name="Cook G."/>
            <person name="van Loosdrecht M."/>
            <person name="McMillan D."/>
        </authorList>
    </citation>
    <scope>NUCLEOTIDE SEQUENCE</scope>
    <source>
        <strain evidence="4">TA2.A1</strain>
    </source>
</reference>
<dbReference type="GO" id="GO:0004177">
    <property type="term" value="F:aminopeptidase activity"/>
    <property type="evidence" value="ECO:0007669"/>
    <property type="project" value="UniProtKB-KW"/>
</dbReference>
<name>F5L608_CALTT</name>
<feature type="binding site" evidence="2">
    <location>
        <position position="8"/>
    </location>
    <ligand>
        <name>Zn(2+)</name>
        <dbReference type="ChEBI" id="CHEBI:29105"/>
        <label>2</label>
    </ligand>
</feature>
<dbReference type="AlphaFoldDB" id="F5L608"/>
<keyword evidence="2" id="KW-0862">Zinc</keyword>
<proteinExistence type="predicted"/>
<dbReference type="Gene3D" id="3.40.50.10780">
    <property type="entry name" value="Dipeptide transport protein"/>
    <property type="match status" value="1"/>
</dbReference>
<keyword evidence="3" id="KW-0378">Hydrolase</keyword>
<dbReference type="EMBL" id="AFCE01000119">
    <property type="protein sequence ID" value="EGL83211.1"/>
    <property type="molecule type" value="Genomic_DNA"/>
</dbReference>
<dbReference type="OrthoDB" id="9785420at2"/>
<evidence type="ECO:0000313" key="5">
    <source>
        <dbReference type="Proteomes" id="UP000010716"/>
    </source>
</evidence>
<dbReference type="InterPro" id="IPR007035">
    <property type="entry name" value="Peptidase_M55"/>
</dbReference>
<dbReference type="Pfam" id="PF04951">
    <property type="entry name" value="Peptidase_M55"/>
    <property type="match status" value="1"/>
</dbReference>
<gene>
    <name evidence="3" type="ORF">CathTA2_1221</name>
    <name evidence="4" type="ORF">HUR95_06035</name>
</gene>
<keyword evidence="3" id="KW-0645">Protease</keyword>
<sequence length="273" mass="29682">MKLFISADMEGITGLVDESFVDPSKHNYARGQEIMTQEVNHVIETALHHGCREVIVNDSHSRMNNLLIEKLHPEAQLISGGAKPYSMVQGLDDSFSASIFVGYHAKASYQGVLSHSMTFGAKRMYINDTEVGELGFNAYVAGYYGVPVIMVAGDDQTAQEAEALIPGVTTAVVKQAISRTSALCLTPEKSGQLLREKTAQALSNLGQVQPLVPPQQPVLRIEFANYGQAEYASLMPGAEIETGTTVKFQAKHILEAYQAMLVMTKLATHATFC</sequence>
<keyword evidence="6" id="KW-1185">Reference proteome</keyword>
<evidence type="ECO:0000256" key="1">
    <source>
        <dbReference type="PIRSR" id="PIRSR015853-1"/>
    </source>
</evidence>
<accession>F5L608</accession>
<dbReference type="eggNOG" id="COG2362">
    <property type="taxonomic scope" value="Bacteria"/>
</dbReference>
<dbReference type="SUPFAM" id="SSF63992">
    <property type="entry name" value="Dipeptide transport protein"/>
    <property type="match status" value="1"/>
</dbReference>
<feature type="binding site" evidence="2">
    <location>
        <position position="10"/>
    </location>
    <ligand>
        <name>Zn(2+)</name>
        <dbReference type="ChEBI" id="CHEBI:29105"/>
        <label>1</label>
    </ligand>
</feature>
<feature type="binding site" evidence="2">
    <location>
        <position position="133"/>
    </location>
    <ligand>
        <name>Zn(2+)</name>
        <dbReference type="ChEBI" id="CHEBI:29105"/>
        <label>2</label>
    </ligand>
</feature>
<dbReference type="CDD" id="cd08663">
    <property type="entry name" value="DAP_dppA_1"/>
    <property type="match status" value="1"/>
</dbReference>